<organism evidence="1 2">
    <name type="scientific">Petrolisthes cinctipes</name>
    <name type="common">Flat porcelain crab</name>
    <dbReference type="NCBI Taxonomy" id="88211"/>
    <lineage>
        <taxon>Eukaryota</taxon>
        <taxon>Metazoa</taxon>
        <taxon>Ecdysozoa</taxon>
        <taxon>Arthropoda</taxon>
        <taxon>Crustacea</taxon>
        <taxon>Multicrustacea</taxon>
        <taxon>Malacostraca</taxon>
        <taxon>Eumalacostraca</taxon>
        <taxon>Eucarida</taxon>
        <taxon>Decapoda</taxon>
        <taxon>Pleocyemata</taxon>
        <taxon>Anomura</taxon>
        <taxon>Galatheoidea</taxon>
        <taxon>Porcellanidae</taxon>
        <taxon>Petrolisthes</taxon>
    </lineage>
</organism>
<name>A0AAE1KBT0_PETCI</name>
<dbReference type="Gene3D" id="2.40.100.10">
    <property type="entry name" value="Cyclophilin-like"/>
    <property type="match status" value="1"/>
</dbReference>
<evidence type="ECO:0000313" key="2">
    <source>
        <dbReference type="Proteomes" id="UP001286313"/>
    </source>
</evidence>
<evidence type="ECO:0008006" key="3">
    <source>
        <dbReference type="Google" id="ProtNLM"/>
    </source>
</evidence>
<accession>A0AAE1KBT0</accession>
<comment type="caution">
    <text evidence="1">The sequence shown here is derived from an EMBL/GenBank/DDBJ whole genome shotgun (WGS) entry which is preliminary data.</text>
</comment>
<evidence type="ECO:0000313" key="1">
    <source>
        <dbReference type="EMBL" id="KAK3871101.1"/>
    </source>
</evidence>
<dbReference type="Proteomes" id="UP001286313">
    <property type="component" value="Unassembled WGS sequence"/>
</dbReference>
<sequence>MCMYMKGVVDRVSNNGCVLQVSEIIKTLNPKSTITFLEMAGEGLTRGRVYIRVSEDETEARRFVGLCTGQPGSSFLNTRLDEVVDKGKRNECVFGGNYSFTDYNPYPIHYQVGRVSFMSHSEKHGEFCINTKNGYESSGIYIGQVESGLEVVKAAVQLNDITQVTVVDCGVVVPL</sequence>
<keyword evidence="2" id="KW-1185">Reference proteome</keyword>
<dbReference type="EMBL" id="JAWQEG010002565">
    <property type="protein sequence ID" value="KAK3871101.1"/>
    <property type="molecule type" value="Genomic_DNA"/>
</dbReference>
<proteinExistence type="predicted"/>
<protein>
    <recommendedName>
        <fullName evidence="3">PPIase cyclophilin-type domain-containing protein</fullName>
    </recommendedName>
</protein>
<dbReference type="SUPFAM" id="SSF50891">
    <property type="entry name" value="Cyclophilin-like"/>
    <property type="match status" value="1"/>
</dbReference>
<reference evidence="1" key="1">
    <citation type="submission" date="2023-10" db="EMBL/GenBank/DDBJ databases">
        <title>Genome assemblies of two species of porcelain crab, Petrolisthes cinctipes and Petrolisthes manimaculis (Anomura: Porcellanidae).</title>
        <authorList>
            <person name="Angst P."/>
        </authorList>
    </citation>
    <scope>NUCLEOTIDE SEQUENCE</scope>
    <source>
        <strain evidence="1">PB745_01</strain>
        <tissue evidence="1">Gill</tissue>
    </source>
</reference>
<dbReference type="InterPro" id="IPR029000">
    <property type="entry name" value="Cyclophilin-like_dom_sf"/>
</dbReference>
<gene>
    <name evidence="1" type="ORF">Pcinc_023747</name>
</gene>
<dbReference type="AlphaFoldDB" id="A0AAE1KBT0"/>